<gene>
    <name evidence="1" type="ORF">AA0119_g12947</name>
</gene>
<protein>
    <recommendedName>
        <fullName evidence="3">Tetratricopeptide repeat protein</fullName>
    </recommendedName>
</protein>
<comment type="caution">
    <text evidence="1">The sequence shown here is derived from an EMBL/GenBank/DDBJ whole genome shotgun (WGS) entry which is preliminary data.</text>
</comment>
<evidence type="ECO:0000313" key="1">
    <source>
        <dbReference type="EMBL" id="RYN86391.1"/>
    </source>
</evidence>
<dbReference type="Gene3D" id="1.25.40.10">
    <property type="entry name" value="Tetratricopeptide repeat domain"/>
    <property type="match status" value="1"/>
</dbReference>
<dbReference type="InterPro" id="IPR011990">
    <property type="entry name" value="TPR-like_helical_dom_sf"/>
</dbReference>
<reference evidence="2" key="1">
    <citation type="journal article" date="2019" name="bioRxiv">
        <title>Genomics, evolutionary history and diagnostics of the Alternaria alternata species group including apple and Asian pear pathotypes.</title>
        <authorList>
            <person name="Armitage A.D."/>
            <person name="Cockerton H.M."/>
            <person name="Sreenivasaprasad S."/>
            <person name="Woodhall J.W."/>
            <person name="Lane C.R."/>
            <person name="Harrison R.J."/>
            <person name="Clarkson J.P."/>
        </authorList>
    </citation>
    <scope>NUCLEOTIDE SEQUENCE [LARGE SCALE GENOMIC DNA]</scope>
    <source>
        <strain evidence="2">FERA 635</strain>
    </source>
</reference>
<dbReference type="EMBL" id="PDXF01000149">
    <property type="protein sequence ID" value="RYN86391.1"/>
    <property type="molecule type" value="Genomic_DNA"/>
</dbReference>
<evidence type="ECO:0000313" key="2">
    <source>
        <dbReference type="Proteomes" id="UP000293195"/>
    </source>
</evidence>
<organism evidence="1 2">
    <name type="scientific">Alternaria tenuissima</name>
    <dbReference type="NCBI Taxonomy" id="119927"/>
    <lineage>
        <taxon>Eukaryota</taxon>
        <taxon>Fungi</taxon>
        <taxon>Dikarya</taxon>
        <taxon>Ascomycota</taxon>
        <taxon>Pezizomycotina</taxon>
        <taxon>Dothideomycetes</taxon>
        <taxon>Pleosporomycetidae</taxon>
        <taxon>Pleosporales</taxon>
        <taxon>Pleosporineae</taxon>
        <taxon>Pleosporaceae</taxon>
        <taxon>Alternaria</taxon>
        <taxon>Alternaria sect. Alternaria</taxon>
        <taxon>Alternaria alternata complex</taxon>
    </lineage>
</organism>
<accession>A0ABY0FRY6</accession>
<proteinExistence type="predicted"/>
<sequence>MLGRLEMDPDRLASQHELAGAYDDNGQTKEAVALLEHVDKVQETTLAATHPFRLLSERGLAHMQIRL</sequence>
<evidence type="ECO:0008006" key="3">
    <source>
        <dbReference type="Google" id="ProtNLM"/>
    </source>
</evidence>
<keyword evidence="2" id="KW-1185">Reference proteome</keyword>
<name>A0ABY0FRY6_9PLEO</name>
<dbReference type="Proteomes" id="UP000293195">
    <property type="component" value="Unassembled WGS sequence"/>
</dbReference>